<feature type="compositionally biased region" description="Basic and acidic residues" evidence="1">
    <location>
        <begin position="253"/>
        <end position="268"/>
    </location>
</feature>
<gene>
    <name evidence="2" type="ORF">BS47DRAFT_1369883</name>
</gene>
<name>A0A9P6AC12_9AGAM</name>
<proteinExistence type="predicted"/>
<accession>A0A9P6AC12</accession>
<comment type="caution">
    <text evidence="2">The sequence shown here is derived from an EMBL/GenBank/DDBJ whole genome shotgun (WGS) entry which is preliminary data.</text>
</comment>
<organism evidence="2 3">
    <name type="scientific">Hydnum rufescens UP504</name>
    <dbReference type="NCBI Taxonomy" id="1448309"/>
    <lineage>
        <taxon>Eukaryota</taxon>
        <taxon>Fungi</taxon>
        <taxon>Dikarya</taxon>
        <taxon>Basidiomycota</taxon>
        <taxon>Agaricomycotina</taxon>
        <taxon>Agaricomycetes</taxon>
        <taxon>Cantharellales</taxon>
        <taxon>Hydnaceae</taxon>
        <taxon>Hydnum</taxon>
    </lineage>
</organism>
<feature type="region of interest" description="Disordered" evidence="1">
    <location>
        <begin position="361"/>
        <end position="391"/>
    </location>
</feature>
<keyword evidence="3" id="KW-1185">Reference proteome</keyword>
<evidence type="ECO:0000313" key="3">
    <source>
        <dbReference type="Proteomes" id="UP000886523"/>
    </source>
</evidence>
<protein>
    <submittedName>
        <fullName evidence="2">Uncharacterized protein</fullName>
    </submittedName>
</protein>
<feature type="compositionally biased region" description="Basic and acidic residues" evidence="1">
    <location>
        <begin position="132"/>
        <end position="155"/>
    </location>
</feature>
<evidence type="ECO:0000256" key="1">
    <source>
        <dbReference type="SAM" id="MobiDB-lite"/>
    </source>
</evidence>
<dbReference type="Proteomes" id="UP000886523">
    <property type="component" value="Unassembled WGS sequence"/>
</dbReference>
<feature type="region of interest" description="Disordered" evidence="1">
    <location>
        <begin position="132"/>
        <end position="159"/>
    </location>
</feature>
<dbReference type="AlphaFoldDB" id="A0A9P6AC12"/>
<evidence type="ECO:0000313" key="2">
    <source>
        <dbReference type="EMBL" id="KAF9502978.1"/>
    </source>
</evidence>
<feature type="region of interest" description="Disordered" evidence="1">
    <location>
        <begin position="246"/>
        <end position="283"/>
    </location>
</feature>
<sequence length="408" mass="45002">MARTKKTRPGIAGRTAAAEAEKSHLGLASVFVARSICRLAIVTMPETALGDLKTQNGEIKRKVRELEWEKALSPHVRMKRGGRTVSTREGVAAGEIAGCPRAAGSSKSCNYTYGRCEWAGARKWDSGACELGERGEQGERSEKNGARDGGGKVDAIDGSLPTETRWGIRQARLSETAKACDGLRKLCDRRLDSKQFVCGTGKDENWQIRCVPKIGPHGRERWGWNLKVRGRTCQWRTGETTLYPGGASVRLSRAGDRGGGEEREDFGRYRPAGPPPPLPTPSRTASWRRAAWLAAPARLTKEVRLYMDFIGHWIRDARFLVRLEVMRARLTPIGLVDRTTGQRAAPSVPRSRDVKCVALPKSGAQDRGSSLSSEGRHCPVHPQLGDIRNNSGIRIGRKKNWNSRDQFS</sequence>
<dbReference type="EMBL" id="MU129492">
    <property type="protein sequence ID" value="KAF9502978.1"/>
    <property type="molecule type" value="Genomic_DNA"/>
</dbReference>
<reference evidence="2" key="1">
    <citation type="journal article" date="2020" name="Nat. Commun.">
        <title>Large-scale genome sequencing of mycorrhizal fungi provides insights into the early evolution of symbiotic traits.</title>
        <authorList>
            <person name="Miyauchi S."/>
            <person name="Kiss E."/>
            <person name="Kuo A."/>
            <person name="Drula E."/>
            <person name="Kohler A."/>
            <person name="Sanchez-Garcia M."/>
            <person name="Morin E."/>
            <person name="Andreopoulos B."/>
            <person name="Barry K.W."/>
            <person name="Bonito G."/>
            <person name="Buee M."/>
            <person name="Carver A."/>
            <person name="Chen C."/>
            <person name="Cichocki N."/>
            <person name="Clum A."/>
            <person name="Culley D."/>
            <person name="Crous P.W."/>
            <person name="Fauchery L."/>
            <person name="Girlanda M."/>
            <person name="Hayes R.D."/>
            <person name="Keri Z."/>
            <person name="LaButti K."/>
            <person name="Lipzen A."/>
            <person name="Lombard V."/>
            <person name="Magnuson J."/>
            <person name="Maillard F."/>
            <person name="Murat C."/>
            <person name="Nolan M."/>
            <person name="Ohm R.A."/>
            <person name="Pangilinan J."/>
            <person name="Pereira M.F."/>
            <person name="Perotto S."/>
            <person name="Peter M."/>
            <person name="Pfister S."/>
            <person name="Riley R."/>
            <person name="Sitrit Y."/>
            <person name="Stielow J.B."/>
            <person name="Szollosi G."/>
            <person name="Zifcakova L."/>
            <person name="Stursova M."/>
            <person name="Spatafora J.W."/>
            <person name="Tedersoo L."/>
            <person name="Vaario L.M."/>
            <person name="Yamada A."/>
            <person name="Yan M."/>
            <person name="Wang P."/>
            <person name="Xu J."/>
            <person name="Bruns T."/>
            <person name="Baldrian P."/>
            <person name="Vilgalys R."/>
            <person name="Dunand C."/>
            <person name="Henrissat B."/>
            <person name="Grigoriev I.V."/>
            <person name="Hibbett D."/>
            <person name="Nagy L.G."/>
            <person name="Martin F.M."/>
        </authorList>
    </citation>
    <scope>NUCLEOTIDE SEQUENCE</scope>
    <source>
        <strain evidence="2">UP504</strain>
    </source>
</reference>